<reference evidence="3 4" key="1">
    <citation type="submission" date="2015-10" db="EMBL/GenBank/DDBJ databases">
        <title>Full genome of DAOMC 229536 Phialocephala scopiformis, a fungal endophyte of spruce producing the potent anti-insectan compound rugulosin.</title>
        <authorList>
            <consortium name="DOE Joint Genome Institute"/>
            <person name="Walker A.K."/>
            <person name="Frasz S.L."/>
            <person name="Seifert K.A."/>
            <person name="Miller J.D."/>
            <person name="Mondo S.J."/>
            <person name="Labutti K."/>
            <person name="Lipzen A."/>
            <person name="Dockter R."/>
            <person name="Kennedy M."/>
            <person name="Grigoriev I.V."/>
            <person name="Spatafora J.W."/>
        </authorList>
    </citation>
    <scope>NUCLEOTIDE SEQUENCE [LARGE SCALE GENOMIC DNA]</scope>
    <source>
        <strain evidence="3 4">CBS 120377</strain>
    </source>
</reference>
<keyword evidence="2" id="KW-0812">Transmembrane</keyword>
<gene>
    <name evidence="3" type="ORF">LY89DRAFT_686599</name>
</gene>
<dbReference type="Proteomes" id="UP000070700">
    <property type="component" value="Unassembled WGS sequence"/>
</dbReference>
<sequence>MHSLYNFNPAYLHGLCVKAESGPKDTFDRITTAALVILGAAKMFIHIWRLFNRSKRPGESPHGESPVRSSDLS</sequence>
<dbReference type="KEGG" id="psco:LY89DRAFT_686599"/>
<accession>A0A194X4C7</accession>
<feature type="region of interest" description="Disordered" evidence="1">
    <location>
        <begin position="54"/>
        <end position="73"/>
    </location>
</feature>
<evidence type="ECO:0000313" key="3">
    <source>
        <dbReference type="EMBL" id="KUJ15033.1"/>
    </source>
</evidence>
<evidence type="ECO:0000256" key="2">
    <source>
        <dbReference type="SAM" id="Phobius"/>
    </source>
</evidence>
<name>A0A194X4C7_MOLSC</name>
<dbReference type="RefSeq" id="XP_018069388.1">
    <property type="nucleotide sequence ID" value="XM_018215321.1"/>
</dbReference>
<keyword evidence="2" id="KW-0472">Membrane</keyword>
<protein>
    <submittedName>
        <fullName evidence="3">Uncharacterized protein</fullName>
    </submittedName>
</protein>
<dbReference type="AlphaFoldDB" id="A0A194X4C7"/>
<dbReference type="EMBL" id="KQ947419">
    <property type="protein sequence ID" value="KUJ15033.1"/>
    <property type="molecule type" value="Genomic_DNA"/>
</dbReference>
<dbReference type="InParanoid" id="A0A194X4C7"/>
<organism evidence="3 4">
    <name type="scientific">Mollisia scopiformis</name>
    <name type="common">Conifer needle endophyte fungus</name>
    <name type="synonym">Phialocephala scopiformis</name>
    <dbReference type="NCBI Taxonomy" id="149040"/>
    <lineage>
        <taxon>Eukaryota</taxon>
        <taxon>Fungi</taxon>
        <taxon>Dikarya</taxon>
        <taxon>Ascomycota</taxon>
        <taxon>Pezizomycotina</taxon>
        <taxon>Leotiomycetes</taxon>
        <taxon>Helotiales</taxon>
        <taxon>Mollisiaceae</taxon>
        <taxon>Mollisia</taxon>
    </lineage>
</organism>
<keyword evidence="2" id="KW-1133">Transmembrane helix</keyword>
<evidence type="ECO:0000313" key="4">
    <source>
        <dbReference type="Proteomes" id="UP000070700"/>
    </source>
</evidence>
<keyword evidence="4" id="KW-1185">Reference proteome</keyword>
<dbReference type="GeneID" id="28825047"/>
<evidence type="ECO:0000256" key="1">
    <source>
        <dbReference type="SAM" id="MobiDB-lite"/>
    </source>
</evidence>
<feature type="transmembrane region" description="Helical" evidence="2">
    <location>
        <begin position="30"/>
        <end position="51"/>
    </location>
</feature>
<proteinExistence type="predicted"/>